<gene>
    <name evidence="1" type="ORF">B0H65DRAFT_50721</name>
</gene>
<protein>
    <submittedName>
        <fullName evidence="1">Uncharacterized protein</fullName>
    </submittedName>
</protein>
<reference evidence="1" key="2">
    <citation type="submission" date="2023-06" db="EMBL/GenBank/DDBJ databases">
        <authorList>
            <consortium name="Lawrence Berkeley National Laboratory"/>
            <person name="Haridas S."/>
            <person name="Hensen N."/>
            <person name="Bonometti L."/>
            <person name="Westerberg I."/>
            <person name="Brannstrom I.O."/>
            <person name="Guillou S."/>
            <person name="Cros-Aarteil S."/>
            <person name="Calhoun S."/>
            <person name="Kuo A."/>
            <person name="Mondo S."/>
            <person name="Pangilinan J."/>
            <person name="Riley R."/>
            <person name="Labutti K."/>
            <person name="Andreopoulos B."/>
            <person name="Lipzen A."/>
            <person name="Chen C."/>
            <person name="Yanf M."/>
            <person name="Daum C."/>
            <person name="Ng V."/>
            <person name="Clum A."/>
            <person name="Steindorff A."/>
            <person name="Ohm R."/>
            <person name="Martin F."/>
            <person name="Silar P."/>
            <person name="Natvig D."/>
            <person name="Lalanne C."/>
            <person name="Gautier V."/>
            <person name="Ament-Velasquez S.L."/>
            <person name="Kruys A."/>
            <person name="Hutchinson M.I."/>
            <person name="Powell A.J."/>
            <person name="Barry K."/>
            <person name="Miller A.N."/>
            <person name="Grigoriev I.V."/>
            <person name="Debuchy R."/>
            <person name="Gladieux P."/>
            <person name="Thoren M.H."/>
            <person name="Johannesson H."/>
        </authorList>
    </citation>
    <scope>NUCLEOTIDE SEQUENCE</scope>
    <source>
        <strain evidence="1">CBS 560.94</strain>
    </source>
</reference>
<dbReference type="RefSeq" id="XP_062686905.1">
    <property type="nucleotide sequence ID" value="XM_062828121.1"/>
</dbReference>
<accession>A0AAE0JPW6</accession>
<evidence type="ECO:0000313" key="2">
    <source>
        <dbReference type="Proteomes" id="UP001278500"/>
    </source>
</evidence>
<comment type="caution">
    <text evidence="1">The sequence shown here is derived from an EMBL/GenBank/DDBJ whole genome shotgun (WGS) entry which is preliminary data.</text>
</comment>
<dbReference type="EMBL" id="JAUEPP010000001">
    <property type="protein sequence ID" value="KAK3355527.1"/>
    <property type="molecule type" value="Genomic_DNA"/>
</dbReference>
<sequence length="67" mass="7504">MRVRPITGLAWETLAPRVFASHSKSLPRYELMVVYELMALTRGFPPSQTVDFVDLTSIPSVPCSCYA</sequence>
<evidence type="ECO:0000313" key="1">
    <source>
        <dbReference type="EMBL" id="KAK3355527.1"/>
    </source>
</evidence>
<proteinExistence type="predicted"/>
<keyword evidence="2" id="KW-1185">Reference proteome</keyword>
<dbReference type="GeneID" id="87865275"/>
<reference evidence="1" key="1">
    <citation type="journal article" date="2023" name="Mol. Phylogenet. Evol.">
        <title>Genome-scale phylogeny and comparative genomics of the fungal order Sordariales.</title>
        <authorList>
            <person name="Hensen N."/>
            <person name="Bonometti L."/>
            <person name="Westerberg I."/>
            <person name="Brannstrom I.O."/>
            <person name="Guillou S."/>
            <person name="Cros-Aarteil S."/>
            <person name="Calhoun S."/>
            <person name="Haridas S."/>
            <person name="Kuo A."/>
            <person name="Mondo S."/>
            <person name="Pangilinan J."/>
            <person name="Riley R."/>
            <person name="LaButti K."/>
            <person name="Andreopoulos B."/>
            <person name="Lipzen A."/>
            <person name="Chen C."/>
            <person name="Yan M."/>
            <person name="Daum C."/>
            <person name="Ng V."/>
            <person name="Clum A."/>
            <person name="Steindorff A."/>
            <person name="Ohm R.A."/>
            <person name="Martin F."/>
            <person name="Silar P."/>
            <person name="Natvig D.O."/>
            <person name="Lalanne C."/>
            <person name="Gautier V."/>
            <person name="Ament-Velasquez S.L."/>
            <person name="Kruys A."/>
            <person name="Hutchinson M.I."/>
            <person name="Powell A.J."/>
            <person name="Barry K."/>
            <person name="Miller A.N."/>
            <person name="Grigoriev I.V."/>
            <person name="Debuchy R."/>
            <person name="Gladieux P."/>
            <person name="Hiltunen Thoren M."/>
            <person name="Johannesson H."/>
        </authorList>
    </citation>
    <scope>NUCLEOTIDE SEQUENCE</scope>
    <source>
        <strain evidence="1">CBS 560.94</strain>
    </source>
</reference>
<name>A0AAE0JPW6_9PEZI</name>
<dbReference type="AlphaFoldDB" id="A0AAE0JPW6"/>
<dbReference type="Proteomes" id="UP001278500">
    <property type="component" value="Unassembled WGS sequence"/>
</dbReference>
<organism evidence="1 2">
    <name type="scientific">Neurospora tetraspora</name>
    <dbReference type="NCBI Taxonomy" id="94610"/>
    <lineage>
        <taxon>Eukaryota</taxon>
        <taxon>Fungi</taxon>
        <taxon>Dikarya</taxon>
        <taxon>Ascomycota</taxon>
        <taxon>Pezizomycotina</taxon>
        <taxon>Sordariomycetes</taxon>
        <taxon>Sordariomycetidae</taxon>
        <taxon>Sordariales</taxon>
        <taxon>Sordariaceae</taxon>
        <taxon>Neurospora</taxon>
    </lineage>
</organism>